<dbReference type="PANTHER" id="PTHR30529:SF1">
    <property type="entry name" value="CYTOCHROME B561 HOMOLOG 2"/>
    <property type="match status" value="1"/>
</dbReference>
<evidence type="ECO:0000259" key="14">
    <source>
        <dbReference type="Pfam" id="PF01292"/>
    </source>
</evidence>
<evidence type="ECO:0000256" key="10">
    <source>
        <dbReference type="ARBA" id="ARBA00023004"/>
    </source>
</evidence>
<evidence type="ECO:0000313" key="16">
    <source>
        <dbReference type="Proteomes" id="UP001073227"/>
    </source>
</evidence>
<comment type="caution">
    <text evidence="15">The sequence shown here is derived from an EMBL/GenBank/DDBJ whole genome shotgun (WGS) entry which is preliminary data.</text>
</comment>
<organism evidence="15 16">
    <name type="scientific">Hoeflea algicola</name>
    <dbReference type="NCBI Taxonomy" id="2983763"/>
    <lineage>
        <taxon>Bacteria</taxon>
        <taxon>Pseudomonadati</taxon>
        <taxon>Pseudomonadota</taxon>
        <taxon>Alphaproteobacteria</taxon>
        <taxon>Hyphomicrobiales</taxon>
        <taxon>Rhizobiaceae</taxon>
        <taxon>Hoeflea</taxon>
    </lineage>
</organism>
<comment type="cofactor">
    <cofactor evidence="1">
        <name>heme b</name>
        <dbReference type="ChEBI" id="CHEBI:60344"/>
    </cofactor>
</comment>
<dbReference type="EMBL" id="JAOVZR010000001">
    <property type="protein sequence ID" value="MCY0149517.1"/>
    <property type="molecule type" value="Genomic_DNA"/>
</dbReference>
<dbReference type="Pfam" id="PF01292">
    <property type="entry name" value="Ni_hydr_CYTB"/>
    <property type="match status" value="1"/>
</dbReference>
<evidence type="ECO:0000256" key="9">
    <source>
        <dbReference type="ARBA" id="ARBA00022989"/>
    </source>
</evidence>
<dbReference type="Proteomes" id="UP001073227">
    <property type="component" value="Unassembled WGS sequence"/>
</dbReference>
<evidence type="ECO:0000256" key="13">
    <source>
        <dbReference type="SAM" id="Phobius"/>
    </source>
</evidence>
<evidence type="ECO:0000256" key="3">
    <source>
        <dbReference type="ARBA" id="ARBA00022448"/>
    </source>
</evidence>
<keyword evidence="9 13" id="KW-1133">Transmembrane helix</keyword>
<reference evidence="15" key="1">
    <citation type="submission" date="2022-10" db="EMBL/GenBank/DDBJ databases">
        <title>Hoeflea sp. G2-23, isolated from marine algae.</title>
        <authorList>
            <person name="Kristyanto S."/>
            <person name="Kim J.M."/>
            <person name="Jeon C.O."/>
        </authorList>
    </citation>
    <scope>NUCLEOTIDE SEQUENCE</scope>
    <source>
        <strain evidence="15">G2-23</strain>
    </source>
</reference>
<evidence type="ECO:0000313" key="15">
    <source>
        <dbReference type="EMBL" id="MCY0149517.1"/>
    </source>
</evidence>
<feature type="transmembrane region" description="Helical" evidence="13">
    <location>
        <begin position="127"/>
        <end position="149"/>
    </location>
</feature>
<evidence type="ECO:0000256" key="8">
    <source>
        <dbReference type="ARBA" id="ARBA00022982"/>
    </source>
</evidence>
<keyword evidence="16" id="KW-1185">Reference proteome</keyword>
<keyword evidence="4" id="KW-1003">Cell membrane</keyword>
<feature type="domain" description="Cytochrome b561 bacterial/Ni-hydrogenase" evidence="14">
    <location>
        <begin position="6"/>
        <end position="159"/>
    </location>
</feature>
<protein>
    <submittedName>
        <fullName evidence="15">Cytochrome b/b6 domain-containing protein</fullName>
    </submittedName>
</protein>
<feature type="transmembrane region" description="Helical" evidence="13">
    <location>
        <begin position="12"/>
        <end position="28"/>
    </location>
</feature>
<comment type="subcellular location">
    <subcellularLocation>
        <location evidence="2">Cell membrane</location>
        <topology evidence="2">Multi-pass membrane protein</topology>
    </subcellularLocation>
</comment>
<keyword evidence="10" id="KW-0408">Iron</keyword>
<proteinExistence type="inferred from homology"/>
<keyword evidence="5" id="KW-0349">Heme</keyword>
<dbReference type="PANTHER" id="PTHR30529">
    <property type="entry name" value="CYTOCHROME B561"/>
    <property type="match status" value="1"/>
</dbReference>
<keyword evidence="8" id="KW-0249">Electron transport</keyword>
<keyword evidence="6 13" id="KW-0812">Transmembrane</keyword>
<dbReference type="RefSeq" id="WP_267654984.1">
    <property type="nucleotide sequence ID" value="NZ_JAOVZR010000001.1"/>
</dbReference>
<name>A0ABT3ZCI4_9HYPH</name>
<feature type="transmembrane region" description="Helical" evidence="13">
    <location>
        <begin position="90"/>
        <end position="115"/>
    </location>
</feature>
<evidence type="ECO:0000256" key="6">
    <source>
        <dbReference type="ARBA" id="ARBA00022692"/>
    </source>
</evidence>
<dbReference type="SUPFAM" id="SSF81342">
    <property type="entry name" value="Transmembrane di-heme cytochromes"/>
    <property type="match status" value="1"/>
</dbReference>
<comment type="similarity">
    <text evidence="12">Belongs to the cytochrome b561 family.</text>
</comment>
<evidence type="ECO:0000256" key="12">
    <source>
        <dbReference type="ARBA" id="ARBA00037975"/>
    </source>
</evidence>
<evidence type="ECO:0000256" key="2">
    <source>
        <dbReference type="ARBA" id="ARBA00004651"/>
    </source>
</evidence>
<dbReference type="InterPro" id="IPR016174">
    <property type="entry name" value="Di-haem_cyt_TM"/>
</dbReference>
<dbReference type="InterPro" id="IPR052168">
    <property type="entry name" value="Cytochrome_b561_oxidase"/>
</dbReference>
<feature type="transmembrane region" description="Helical" evidence="13">
    <location>
        <begin position="48"/>
        <end position="69"/>
    </location>
</feature>
<evidence type="ECO:0000256" key="11">
    <source>
        <dbReference type="ARBA" id="ARBA00023136"/>
    </source>
</evidence>
<gene>
    <name evidence="15" type="ORF">OEG84_17840</name>
</gene>
<keyword evidence="11 13" id="KW-0472">Membrane</keyword>
<keyword evidence="7" id="KW-0479">Metal-binding</keyword>
<evidence type="ECO:0000256" key="4">
    <source>
        <dbReference type="ARBA" id="ARBA00022475"/>
    </source>
</evidence>
<evidence type="ECO:0000256" key="5">
    <source>
        <dbReference type="ARBA" id="ARBA00022617"/>
    </source>
</evidence>
<evidence type="ECO:0000256" key="1">
    <source>
        <dbReference type="ARBA" id="ARBA00001970"/>
    </source>
</evidence>
<accession>A0ABT3ZCI4</accession>
<evidence type="ECO:0000256" key="7">
    <source>
        <dbReference type="ARBA" id="ARBA00022723"/>
    </source>
</evidence>
<keyword evidence="3" id="KW-0813">Transport</keyword>
<dbReference type="InterPro" id="IPR011577">
    <property type="entry name" value="Cyt_b561_bac/Ni-Hgenase"/>
</dbReference>
<sequence length="161" mass="17834">MKPAGYSLSQIWLHWVIAALVVAQFVFHEQIVAAWEALEKGQPADINLLVRSHVIGGSVILALTIWRLLLRYKRGAPALPAREHPALKGIAHFTHFTLYALILILPLTGLAAWFGGVQIADFIHTTLKLPLLVLVALHVLAALYQQFVLRTGLITRMVRPG</sequence>